<feature type="region of interest" description="Disordered" evidence="1">
    <location>
        <begin position="183"/>
        <end position="212"/>
    </location>
</feature>
<accession>A0ABV3RRS7</accession>
<feature type="compositionally biased region" description="Pro residues" evidence="1">
    <location>
        <begin position="183"/>
        <end position="193"/>
    </location>
</feature>
<feature type="compositionally biased region" description="Basic and acidic residues" evidence="1">
    <location>
        <begin position="51"/>
        <end position="73"/>
    </location>
</feature>
<name>A0ABV3RRS7_9RHOB</name>
<feature type="region of interest" description="Disordered" evidence="1">
    <location>
        <begin position="99"/>
        <end position="137"/>
    </location>
</feature>
<evidence type="ECO:0000259" key="2">
    <source>
        <dbReference type="Pfam" id="PF14326"/>
    </source>
</evidence>
<feature type="compositionally biased region" description="Basic and acidic residues" evidence="1">
    <location>
        <begin position="118"/>
        <end position="128"/>
    </location>
</feature>
<dbReference type="RefSeq" id="WP_367879407.1">
    <property type="nucleotide sequence ID" value="NZ_JBFNXX010000019.1"/>
</dbReference>
<sequence length="485" mass="50071">MRSGFGIWVLGLVASVLLHLGAGAGLMAALQPQPVADQPVPESRLNVEAQQVERSEASERATESERTETEETKGASLGGSAIAQSVAAPLATPFETAPARTTPAEAAPVQDTPALPVERSDPADRAERAPATLAEPAEALSVTPAAFAALPATPTVDQSEAEVPAPLMMAAAALRPAAVLPDAPTPASAPPVAPTAAAAAPRAPPSIATPESAPHVTASKAVLAFPAEGSVDPKSLAAFQSFTQPGSAEGADVRDSLAAALSVPCSRMQVIFDPDTTTLTLTGHVPDPGQRAPVLQALQAQMGADIAVADNLLILPAPQCAALSGIADVGLPQSTDQITNPLIVGSDTHARAFRYVKDEALVIDMTGPDYPAYVYVDYFDAGGNVIHLMPNDRAPLQQVPAKGPIRIGARSAEEPGLFVRIGPPYGQEIAAAFAASAPLYDGLRPLVEPADAYLAWLQTRVVQARAADPEFKGEWVYFFVTTASQ</sequence>
<feature type="domain" description="DUF4384" evidence="2">
    <location>
        <begin position="369"/>
        <end position="437"/>
    </location>
</feature>
<protein>
    <submittedName>
        <fullName evidence="3">DUF4384 domain-containing protein</fullName>
    </submittedName>
</protein>
<feature type="compositionally biased region" description="Low complexity" evidence="1">
    <location>
        <begin position="99"/>
        <end position="108"/>
    </location>
</feature>
<reference evidence="3 4" key="1">
    <citation type="submission" date="2024-07" db="EMBL/GenBank/DDBJ databases">
        <title>Marimonas sp.nov., isolated from tidal-flat sediment.</title>
        <authorList>
            <person name="Jayan J.N."/>
            <person name="Lee S.S."/>
        </authorList>
    </citation>
    <scope>NUCLEOTIDE SEQUENCE [LARGE SCALE GENOMIC DNA]</scope>
    <source>
        <strain evidence="3 4">MJW-29</strain>
    </source>
</reference>
<dbReference type="InterPro" id="IPR025493">
    <property type="entry name" value="DUF4384"/>
</dbReference>
<feature type="region of interest" description="Disordered" evidence="1">
    <location>
        <begin position="48"/>
        <end position="79"/>
    </location>
</feature>
<evidence type="ECO:0000313" key="3">
    <source>
        <dbReference type="EMBL" id="MEW9921710.1"/>
    </source>
</evidence>
<keyword evidence="4" id="KW-1185">Reference proteome</keyword>
<gene>
    <name evidence="3" type="ORF">AB2B41_19045</name>
</gene>
<dbReference type="Pfam" id="PF14326">
    <property type="entry name" value="DUF4384"/>
    <property type="match status" value="1"/>
</dbReference>
<dbReference type="Proteomes" id="UP001556098">
    <property type="component" value="Unassembled WGS sequence"/>
</dbReference>
<evidence type="ECO:0000256" key="1">
    <source>
        <dbReference type="SAM" id="MobiDB-lite"/>
    </source>
</evidence>
<dbReference type="EMBL" id="JBFNXX010000019">
    <property type="protein sequence ID" value="MEW9921710.1"/>
    <property type="molecule type" value="Genomic_DNA"/>
</dbReference>
<proteinExistence type="predicted"/>
<feature type="compositionally biased region" description="Low complexity" evidence="1">
    <location>
        <begin position="194"/>
        <end position="210"/>
    </location>
</feature>
<comment type="caution">
    <text evidence="3">The sequence shown here is derived from an EMBL/GenBank/DDBJ whole genome shotgun (WGS) entry which is preliminary data.</text>
</comment>
<organism evidence="3 4">
    <name type="scientific">Sulfitobacter sediminis</name>
    <dbReference type="NCBI Taxonomy" id="3234186"/>
    <lineage>
        <taxon>Bacteria</taxon>
        <taxon>Pseudomonadati</taxon>
        <taxon>Pseudomonadota</taxon>
        <taxon>Alphaproteobacteria</taxon>
        <taxon>Rhodobacterales</taxon>
        <taxon>Roseobacteraceae</taxon>
        <taxon>Sulfitobacter</taxon>
    </lineage>
</organism>
<evidence type="ECO:0000313" key="4">
    <source>
        <dbReference type="Proteomes" id="UP001556098"/>
    </source>
</evidence>